<dbReference type="EMBL" id="LR797135">
    <property type="protein sequence ID" value="CAB4189266.1"/>
    <property type="molecule type" value="Genomic_DNA"/>
</dbReference>
<keyword evidence="2" id="KW-1162">Viral penetration into host cytoplasm</keyword>
<name>A0A6J5R3I2_9CAUD</name>
<accession>A0A6J5R3I2</accession>
<dbReference type="Pfam" id="PF04860">
    <property type="entry name" value="Phage_portal"/>
    <property type="match status" value="1"/>
</dbReference>
<keyword evidence="2" id="KW-1160">Virus entry into host cell</keyword>
<keyword evidence="1" id="KW-0118">Viral capsid assembly</keyword>
<evidence type="ECO:0000256" key="2">
    <source>
        <dbReference type="ARBA" id="ARBA00023009"/>
    </source>
</evidence>
<protein>
    <submittedName>
        <fullName evidence="4">COG4695 Phage-related protein</fullName>
    </submittedName>
</protein>
<evidence type="ECO:0000256" key="3">
    <source>
        <dbReference type="ARBA" id="ARBA00023219"/>
    </source>
</evidence>
<organism evidence="4">
    <name type="scientific">uncultured Caudovirales phage</name>
    <dbReference type="NCBI Taxonomy" id="2100421"/>
    <lineage>
        <taxon>Viruses</taxon>
        <taxon>Duplodnaviria</taxon>
        <taxon>Heunggongvirae</taxon>
        <taxon>Uroviricota</taxon>
        <taxon>Caudoviricetes</taxon>
        <taxon>Peduoviridae</taxon>
        <taxon>Maltschvirus</taxon>
        <taxon>Maltschvirus maltsch</taxon>
    </lineage>
</organism>
<keyword evidence="3" id="KW-0231">Viral genome packaging</keyword>
<dbReference type="InterPro" id="IPR006427">
    <property type="entry name" value="Portal_HK97"/>
</dbReference>
<evidence type="ECO:0000256" key="1">
    <source>
        <dbReference type="ARBA" id="ARBA00022950"/>
    </source>
</evidence>
<keyword evidence="1" id="KW-1188">Viral release from host cell</keyword>
<evidence type="ECO:0000313" key="4">
    <source>
        <dbReference type="EMBL" id="CAB4189266.1"/>
    </source>
</evidence>
<reference evidence="4" key="1">
    <citation type="submission" date="2020-05" db="EMBL/GenBank/DDBJ databases">
        <authorList>
            <person name="Chiriac C."/>
            <person name="Salcher M."/>
            <person name="Ghai R."/>
            <person name="Kavagutti S V."/>
        </authorList>
    </citation>
    <scope>NUCLEOTIDE SEQUENCE</scope>
</reference>
<sequence length="397" mass="43724">MGIVDRILGREVAQEQRAIAPWWPSESTSKTAGVHINEENATSIGALYAAVKLYADTVASLPWDTYIRVDGERRVYRPRPRWMDFPEPNNPNLTSFDFKHRVVSSLLLDGNAFILCLRDSSDDVIETRVLDPQKVEILSGEKGEPIYKVTTKDGASTLGADSIVHIPLFATGENLRGLNPIEHHRVTLGLASASQLFGAKFYEQGATVGGVVKVPGELTAEQAQNLRDGFSRRHEGVDRAWRVAVLTGGADYQQQTVKIADLQLVETLHYGVEAIARIYGVPLHLLQYPGGNTSYSSVEVISIEWLRLGLGPLVARIEAAFQRLVPGAERTFLKFTLDGLLRATTQERYNSYATALNNGFLSVNEVRALEDRSSIGAAGDEYWKPLNIGVVGQEPQP</sequence>
<proteinExistence type="predicted"/>
<dbReference type="NCBIfam" id="TIGR01537">
    <property type="entry name" value="portal_HK97"/>
    <property type="match status" value="1"/>
</dbReference>
<gene>
    <name evidence="4" type="ORF">UFOVP1184_8</name>
</gene>
<keyword evidence="2" id="KW-1171">Viral genome ejection through host cell envelope</keyword>
<dbReference type="InterPro" id="IPR006944">
    <property type="entry name" value="Phage/GTA_portal"/>
</dbReference>